<accession>A0A4R3KR06</accession>
<keyword evidence="2" id="KW-1185">Reference proteome</keyword>
<name>A0A4R3KR06_9SPHI</name>
<dbReference type="AlphaFoldDB" id="A0A4R3KR06"/>
<organism evidence="1 2">
    <name type="scientific">Anseongella ginsenosidimutans</name>
    <dbReference type="NCBI Taxonomy" id="496056"/>
    <lineage>
        <taxon>Bacteria</taxon>
        <taxon>Pseudomonadati</taxon>
        <taxon>Bacteroidota</taxon>
        <taxon>Sphingobacteriia</taxon>
        <taxon>Sphingobacteriales</taxon>
        <taxon>Sphingobacteriaceae</taxon>
        <taxon>Anseongella</taxon>
    </lineage>
</organism>
<dbReference type="EMBL" id="SMAD01000005">
    <property type="protein sequence ID" value="TCS87340.1"/>
    <property type="molecule type" value="Genomic_DNA"/>
</dbReference>
<protein>
    <recommendedName>
        <fullName evidence="3">Outer membrane protein</fullName>
    </recommendedName>
</protein>
<evidence type="ECO:0000313" key="1">
    <source>
        <dbReference type="EMBL" id="TCS87340.1"/>
    </source>
</evidence>
<evidence type="ECO:0008006" key="3">
    <source>
        <dbReference type="Google" id="ProtNLM"/>
    </source>
</evidence>
<sequence>MLLSLQNTSFAQDAGTEYNTAIGLRVGDIDFRGVGITGKHFFSPNNAGEAILTFYDTAFFISALYEFHKEIPNAEGLKWLAGIGPFLGIPDGGGDAGFGVSPIVGLDYKINDVPLNFGLDWRPHFLFTPSTEFEASSLGLSIRYAF</sequence>
<reference evidence="1 2" key="1">
    <citation type="submission" date="2019-03" db="EMBL/GenBank/DDBJ databases">
        <title>Genomic Encyclopedia of Type Strains, Phase IV (KMG-IV): sequencing the most valuable type-strain genomes for metagenomic binning, comparative biology and taxonomic classification.</title>
        <authorList>
            <person name="Goeker M."/>
        </authorList>
    </citation>
    <scope>NUCLEOTIDE SEQUENCE [LARGE SCALE GENOMIC DNA]</scope>
    <source>
        <strain evidence="1 2">DSM 21100</strain>
    </source>
</reference>
<dbReference type="Proteomes" id="UP000295807">
    <property type="component" value="Unassembled WGS sequence"/>
</dbReference>
<evidence type="ECO:0000313" key="2">
    <source>
        <dbReference type="Proteomes" id="UP000295807"/>
    </source>
</evidence>
<proteinExistence type="predicted"/>
<gene>
    <name evidence="1" type="ORF">EDD80_105154</name>
</gene>
<comment type="caution">
    <text evidence="1">The sequence shown here is derived from an EMBL/GenBank/DDBJ whole genome shotgun (WGS) entry which is preliminary data.</text>
</comment>